<evidence type="ECO:0000256" key="3">
    <source>
        <dbReference type="ARBA" id="ARBA00013273"/>
    </source>
</evidence>
<keyword evidence="8" id="KW-0819">tRNA processing</keyword>
<dbReference type="FunFam" id="3.40.50.12160:FF:000004">
    <property type="entry name" value="Threonylcarbamoyladenosine tRNA methylthiotransferase MtaB"/>
    <property type="match status" value="1"/>
</dbReference>
<feature type="domain" description="MTTase N-terminal" evidence="16">
    <location>
        <begin position="1"/>
        <end position="113"/>
    </location>
</feature>
<keyword evidence="10" id="KW-0408">Iron</keyword>
<dbReference type="SFLD" id="SFLDS00029">
    <property type="entry name" value="Radical_SAM"/>
    <property type="match status" value="1"/>
</dbReference>
<dbReference type="InterPro" id="IPR034557">
    <property type="entry name" value="ThrcA_tRNA_MEthiotransferase"/>
</dbReference>
<organism evidence="18 19">
    <name type="scientific">Hujiaoplasma nucleasis</name>
    <dbReference type="NCBI Taxonomy" id="2725268"/>
    <lineage>
        <taxon>Bacteria</taxon>
        <taxon>Bacillati</taxon>
        <taxon>Mycoplasmatota</taxon>
        <taxon>Mollicutes</taxon>
        <taxon>Candidatus Izemoplasmatales</taxon>
        <taxon>Hujiaoplasmataceae</taxon>
        <taxon>Hujiaoplasma</taxon>
    </lineage>
</organism>
<evidence type="ECO:0000256" key="12">
    <source>
        <dbReference type="ARBA" id="ARBA00031213"/>
    </source>
</evidence>
<keyword evidence="19" id="KW-1185">Reference proteome</keyword>
<dbReference type="NCBIfam" id="TIGR00089">
    <property type="entry name" value="MiaB/RimO family radical SAM methylthiotransferase"/>
    <property type="match status" value="1"/>
</dbReference>
<evidence type="ECO:0000256" key="10">
    <source>
        <dbReference type="ARBA" id="ARBA00023004"/>
    </source>
</evidence>
<dbReference type="InterPro" id="IPR007197">
    <property type="entry name" value="rSAM"/>
</dbReference>
<evidence type="ECO:0000256" key="4">
    <source>
        <dbReference type="ARBA" id="ARBA00022485"/>
    </source>
</evidence>
<evidence type="ECO:0000313" key="18">
    <source>
        <dbReference type="EMBL" id="QLY39565.1"/>
    </source>
</evidence>
<dbReference type="InterPro" id="IPR013848">
    <property type="entry name" value="Methylthiotransferase_N"/>
</dbReference>
<evidence type="ECO:0000256" key="7">
    <source>
        <dbReference type="ARBA" id="ARBA00022691"/>
    </source>
</evidence>
<comment type="similarity">
    <text evidence="14">Belongs to the methylthiotransferase family. MtaB subfamily.</text>
</comment>
<comment type="function">
    <text evidence="2">Catalyzes the methylthiolation of N6-threonylcarbamoyladenosine (t(6)A), leading to the formation of 2-methylthio-N6-threonylcarbamoyladenosine (ms(2)t(6)A) at position 37 in tRNAs that read codons beginning with adenine.</text>
</comment>
<dbReference type="InterPro" id="IPR020612">
    <property type="entry name" value="Methylthiotransferase_CS"/>
</dbReference>
<dbReference type="NCBIfam" id="TIGR01579">
    <property type="entry name" value="MiaB-like-C"/>
    <property type="match status" value="1"/>
</dbReference>
<dbReference type="CDD" id="cd01335">
    <property type="entry name" value="Radical_SAM"/>
    <property type="match status" value="1"/>
</dbReference>
<evidence type="ECO:0000256" key="14">
    <source>
        <dbReference type="ARBA" id="ARBA00061574"/>
    </source>
</evidence>
<dbReference type="EC" id="2.8.4.5" evidence="3"/>
<dbReference type="InterPro" id="IPR023404">
    <property type="entry name" value="rSAM_horseshoe"/>
</dbReference>
<dbReference type="InterPro" id="IPR005839">
    <property type="entry name" value="Methylthiotransferase"/>
</dbReference>
<dbReference type="Proteomes" id="UP000512167">
    <property type="component" value="Chromosome"/>
</dbReference>
<dbReference type="SMART" id="SM00729">
    <property type="entry name" value="Elp3"/>
    <property type="match status" value="1"/>
</dbReference>
<dbReference type="AlphaFoldDB" id="A0A7L6N3D4"/>
<keyword evidence="9" id="KW-0479">Metal-binding</keyword>
<dbReference type="SFLD" id="SFLDF00295">
    <property type="entry name" value="threonylcarbamoyladenosine_tRN"/>
    <property type="match status" value="1"/>
</dbReference>
<dbReference type="GO" id="GO:0035598">
    <property type="term" value="F:tRNA (N(6)-L-threonylcarbamoyladenosine(37)-C(2))-methylthiotransferase activity"/>
    <property type="evidence" value="ECO:0007669"/>
    <property type="project" value="UniProtKB-EC"/>
</dbReference>
<dbReference type="FunFam" id="3.80.30.20:FF:000001">
    <property type="entry name" value="tRNA-2-methylthio-N(6)-dimethylallyladenosine synthase 2"/>
    <property type="match status" value="1"/>
</dbReference>
<dbReference type="SFLD" id="SFLDG01061">
    <property type="entry name" value="methylthiotransferase"/>
    <property type="match status" value="1"/>
</dbReference>
<evidence type="ECO:0000256" key="1">
    <source>
        <dbReference type="ARBA" id="ARBA00001966"/>
    </source>
</evidence>
<dbReference type="PROSITE" id="PS51918">
    <property type="entry name" value="RADICAL_SAM"/>
    <property type="match status" value="1"/>
</dbReference>
<dbReference type="Pfam" id="PF00919">
    <property type="entry name" value="UPF0004"/>
    <property type="match status" value="1"/>
</dbReference>
<reference evidence="18 19" key="1">
    <citation type="submission" date="2020-04" db="EMBL/GenBank/DDBJ databases">
        <authorList>
            <person name="Zheng R.K."/>
            <person name="Sun C.M."/>
        </authorList>
    </citation>
    <scope>NUCLEOTIDE SEQUENCE [LARGE SCALE GENOMIC DNA]</scope>
    <source>
        <strain evidence="19">zrk29</strain>
    </source>
</reference>
<gene>
    <name evidence="18" type="primary">mtaB</name>
    <name evidence="18" type="ORF">HF295_01280</name>
</gene>
<dbReference type="GO" id="GO:0046872">
    <property type="term" value="F:metal ion binding"/>
    <property type="evidence" value="ECO:0007669"/>
    <property type="project" value="UniProtKB-KW"/>
</dbReference>
<evidence type="ECO:0000256" key="5">
    <source>
        <dbReference type="ARBA" id="ARBA00022490"/>
    </source>
</evidence>
<comment type="catalytic activity">
    <reaction evidence="13">
        <text>N(6)-L-threonylcarbamoyladenosine(37) in tRNA + (sulfur carrier)-SH + AH2 + 2 S-adenosyl-L-methionine = 2-methylsulfanyl-N(6)-L-threonylcarbamoyladenosine(37) in tRNA + (sulfur carrier)-H + 5'-deoxyadenosine + L-methionine + A + S-adenosyl-L-homocysteine + 2 H(+)</text>
        <dbReference type="Rhea" id="RHEA:37075"/>
        <dbReference type="Rhea" id="RHEA-COMP:10163"/>
        <dbReference type="Rhea" id="RHEA-COMP:11092"/>
        <dbReference type="Rhea" id="RHEA-COMP:14737"/>
        <dbReference type="Rhea" id="RHEA-COMP:14739"/>
        <dbReference type="ChEBI" id="CHEBI:13193"/>
        <dbReference type="ChEBI" id="CHEBI:15378"/>
        <dbReference type="ChEBI" id="CHEBI:17319"/>
        <dbReference type="ChEBI" id="CHEBI:17499"/>
        <dbReference type="ChEBI" id="CHEBI:29917"/>
        <dbReference type="ChEBI" id="CHEBI:57844"/>
        <dbReference type="ChEBI" id="CHEBI:57856"/>
        <dbReference type="ChEBI" id="CHEBI:59789"/>
        <dbReference type="ChEBI" id="CHEBI:64428"/>
        <dbReference type="ChEBI" id="CHEBI:74418"/>
        <dbReference type="ChEBI" id="CHEBI:74420"/>
        <dbReference type="EC" id="2.8.4.5"/>
    </reaction>
</comment>
<evidence type="ECO:0000259" key="16">
    <source>
        <dbReference type="PROSITE" id="PS51449"/>
    </source>
</evidence>
<dbReference type="RefSeq" id="WP_312032039.1">
    <property type="nucleotide sequence ID" value="NZ_CP051151.1"/>
</dbReference>
<dbReference type="Gene3D" id="3.80.30.20">
    <property type="entry name" value="tm_1862 like domain"/>
    <property type="match status" value="1"/>
</dbReference>
<dbReference type="SFLD" id="SFLDG01082">
    <property type="entry name" value="B12-binding_domain_containing"/>
    <property type="match status" value="1"/>
</dbReference>
<evidence type="ECO:0000256" key="15">
    <source>
        <dbReference type="ARBA" id="ARBA00069898"/>
    </source>
</evidence>
<proteinExistence type="inferred from homology"/>
<evidence type="ECO:0000256" key="9">
    <source>
        <dbReference type="ARBA" id="ARBA00022723"/>
    </source>
</evidence>
<dbReference type="SUPFAM" id="SSF102114">
    <property type="entry name" value="Radical SAM enzymes"/>
    <property type="match status" value="1"/>
</dbReference>
<comment type="cofactor">
    <cofactor evidence="1">
        <name>[4Fe-4S] cluster</name>
        <dbReference type="ChEBI" id="CHEBI:49883"/>
    </cofactor>
</comment>
<dbReference type="PROSITE" id="PS51449">
    <property type="entry name" value="MTTASE_N"/>
    <property type="match status" value="1"/>
</dbReference>
<dbReference type="GO" id="GO:0051539">
    <property type="term" value="F:4 iron, 4 sulfur cluster binding"/>
    <property type="evidence" value="ECO:0007669"/>
    <property type="project" value="UniProtKB-KW"/>
</dbReference>
<protein>
    <recommendedName>
        <fullName evidence="15">Threonylcarbamoyladenosine tRNA methylthiotransferase MtaB</fullName>
        <ecNumber evidence="3">2.8.4.5</ecNumber>
    </recommendedName>
    <alternativeName>
        <fullName evidence="12">tRNA-t(6)A37 methylthiotransferase</fullName>
    </alternativeName>
</protein>
<evidence type="ECO:0000256" key="13">
    <source>
        <dbReference type="ARBA" id="ARBA00051661"/>
    </source>
</evidence>
<evidence type="ECO:0000256" key="6">
    <source>
        <dbReference type="ARBA" id="ARBA00022679"/>
    </source>
</evidence>
<keyword evidence="4" id="KW-0004">4Fe-4S</keyword>
<evidence type="ECO:0000256" key="2">
    <source>
        <dbReference type="ARBA" id="ARBA00002399"/>
    </source>
</evidence>
<keyword evidence="6 18" id="KW-0808">Transferase</keyword>
<name>A0A7L6N3D4_9MOLU</name>
<dbReference type="KEGG" id="tbk:HF295_01280"/>
<dbReference type="EMBL" id="CP051151">
    <property type="protein sequence ID" value="QLY39565.1"/>
    <property type="molecule type" value="Genomic_DNA"/>
</dbReference>
<feature type="domain" description="Radical SAM core" evidence="17">
    <location>
        <begin position="138"/>
        <end position="367"/>
    </location>
</feature>
<dbReference type="InterPro" id="IPR038135">
    <property type="entry name" value="Methylthiotransferase_N_sf"/>
</dbReference>
<keyword evidence="5" id="KW-0963">Cytoplasm</keyword>
<dbReference type="PANTHER" id="PTHR11918:SF45">
    <property type="entry name" value="THREONYLCARBAMOYLADENOSINE TRNA METHYLTHIOTRANSFERASE"/>
    <property type="match status" value="1"/>
</dbReference>
<evidence type="ECO:0000313" key="19">
    <source>
        <dbReference type="Proteomes" id="UP000512167"/>
    </source>
</evidence>
<dbReference type="Gene3D" id="3.40.50.12160">
    <property type="entry name" value="Methylthiotransferase, N-terminal domain"/>
    <property type="match status" value="1"/>
</dbReference>
<dbReference type="InterPro" id="IPR006638">
    <property type="entry name" value="Elp3/MiaA/NifB-like_rSAM"/>
</dbReference>
<dbReference type="InterPro" id="IPR006467">
    <property type="entry name" value="MiaB-like_bact"/>
</dbReference>
<evidence type="ECO:0000259" key="17">
    <source>
        <dbReference type="PROSITE" id="PS51918"/>
    </source>
</evidence>
<evidence type="ECO:0000256" key="8">
    <source>
        <dbReference type="ARBA" id="ARBA00022694"/>
    </source>
</evidence>
<evidence type="ECO:0000256" key="11">
    <source>
        <dbReference type="ARBA" id="ARBA00023014"/>
    </source>
</evidence>
<dbReference type="PROSITE" id="PS01278">
    <property type="entry name" value="MTTASE_RADICAL"/>
    <property type="match status" value="1"/>
</dbReference>
<keyword evidence="11" id="KW-0411">Iron-sulfur</keyword>
<dbReference type="PANTHER" id="PTHR11918">
    <property type="entry name" value="RADICAL SAM PROTEINS"/>
    <property type="match status" value="1"/>
</dbReference>
<dbReference type="Pfam" id="PF04055">
    <property type="entry name" value="Radical_SAM"/>
    <property type="match status" value="1"/>
</dbReference>
<accession>A0A7L6N3D4</accession>
<sequence>MKVAFYTLGCKVNAYETEAILELFKNQGYEIVDYDDFSDVYIINSCMVTNSGERKSKQIIRRPISINPNAIIIVMGCLSQLKAKQMLDIPGVKIVLGTKNRHLIIDYLNEYLRSGEVINKSEKLDKDESFENLEINDFKNHKRAFLKIQDGCNNFCTYCIIPYTRGRIRSKSRDIILQEVKELVKNGHVEVVLTGIHTGGYGEDLKSYSFSDLLADLEKIHGLKRIRISSIEITELDSEVLEVIKNSNKIVNHLHIPLQSGSERILKLMNRKYTKAEYLRKIQEIRQVFGEIAITTDVIVGFPSESQEDFQEAYDFIKSIGFQELHVFPYSRRQGTPADKMKNQIDKSVKKERVHLLIELSNQLKKSYYESQLNSIKSVIVEQEKDGYLFGHTSDYISVKFVGQKALLGQLIDVELSEMDFPNIIGTIKKITT</sequence>
<dbReference type="InterPro" id="IPR058240">
    <property type="entry name" value="rSAM_sf"/>
</dbReference>
<keyword evidence="7" id="KW-0949">S-adenosyl-L-methionine</keyword>